<dbReference type="AlphaFoldDB" id="A0A8H6Z7Z2"/>
<dbReference type="OrthoDB" id="3070099at2759"/>
<gene>
    <name evidence="1" type="ORF">MVEN_00118200</name>
</gene>
<accession>A0A8H6Z7Z2</accession>
<dbReference type="Proteomes" id="UP000620124">
    <property type="component" value="Unassembled WGS sequence"/>
</dbReference>
<protein>
    <submittedName>
        <fullName evidence="1">Uncharacterized protein</fullName>
    </submittedName>
</protein>
<comment type="caution">
    <text evidence="1">The sequence shown here is derived from an EMBL/GenBank/DDBJ whole genome shotgun (WGS) entry which is preliminary data.</text>
</comment>
<sequence>MPHCSKAHISSSAFRGFRLGCIHPASRPLRICGLGRPRRGGINRAVNLIISSFLLTATSDRDEFTIHRFSASSRGPVFEMAALARLTSIPTLMLVSNRVELWVEPILYRVIPLSSSSG</sequence>
<name>A0A8H6Z7Z2_9AGAR</name>
<dbReference type="EMBL" id="JACAZI010000001">
    <property type="protein sequence ID" value="KAF7372557.1"/>
    <property type="molecule type" value="Genomic_DNA"/>
</dbReference>
<evidence type="ECO:0000313" key="2">
    <source>
        <dbReference type="Proteomes" id="UP000620124"/>
    </source>
</evidence>
<proteinExistence type="predicted"/>
<evidence type="ECO:0000313" key="1">
    <source>
        <dbReference type="EMBL" id="KAF7372557.1"/>
    </source>
</evidence>
<keyword evidence="2" id="KW-1185">Reference proteome</keyword>
<organism evidence="1 2">
    <name type="scientific">Mycena venus</name>
    <dbReference type="NCBI Taxonomy" id="2733690"/>
    <lineage>
        <taxon>Eukaryota</taxon>
        <taxon>Fungi</taxon>
        <taxon>Dikarya</taxon>
        <taxon>Basidiomycota</taxon>
        <taxon>Agaricomycotina</taxon>
        <taxon>Agaricomycetes</taxon>
        <taxon>Agaricomycetidae</taxon>
        <taxon>Agaricales</taxon>
        <taxon>Marasmiineae</taxon>
        <taxon>Mycenaceae</taxon>
        <taxon>Mycena</taxon>
    </lineage>
</organism>
<reference evidence="1" key="1">
    <citation type="submission" date="2020-05" db="EMBL/GenBank/DDBJ databases">
        <title>Mycena genomes resolve the evolution of fungal bioluminescence.</title>
        <authorList>
            <person name="Tsai I.J."/>
        </authorList>
    </citation>
    <scope>NUCLEOTIDE SEQUENCE</scope>
    <source>
        <strain evidence="1">CCC161011</strain>
    </source>
</reference>